<dbReference type="CDD" id="cd16323">
    <property type="entry name" value="Syd"/>
    <property type="match status" value="1"/>
</dbReference>
<dbReference type="RefSeq" id="WP_106452400.1">
    <property type="nucleotide sequence ID" value="NZ_PXYH01000004.1"/>
</dbReference>
<gene>
    <name evidence="4" type="ORF">C7I36_03775</name>
</gene>
<evidence type="ECO:0000313" key="4">
    <source>
        <dbReference type="EMBL" id="PSJ45848.1"/>
    </source>
</evidence>
<keyword evidence="2" id="KW-0997">Cell inner membrane</keyword>
<dbReference type="AlphaFoldDB" id="A0A2P7R6K0"/>
<proteinExistence type="predicted"/>
<accession>A0A2P7R6K0</accession>
<dbReference type="Pfam" id="PF07348">
    <property type="entry name" value="Syd"/>
    <property type="match status" value="1"/>
</dbReference>
<sequence>MQDQVVQALEGLFERYRRRYGRPLAEYLAGDDSPAALPPAHDGRIGWRPFRRPSAGSFDNVGQALEMPVHPALAGLFGHYFAGNLPLCFKGLFLTLLQPWNQDDFERLQQNQIGHQLMQRKLGLAPTWFIASCRDEQRLVTLDNAGGAVWLERLGKGRIGVLAPDLAGFLRRAEPMGPD</sequence>
<dbReference type="Gene3D" id="3.40.1580.20">
    <property type="entry name" value="Syd protein"/>
    <property type="match status" value="1"/>
</dbReference>
<evidence type="ECO:0000313" key="5">
    <source>
        <dbReference type="Proteomes" id="UP000242181"/>
    </source>
</evidence>
<dbReference type="OrthoDB" id="5599437at2"/>
<keyword evidence="5" id="KW-1185">Reference proteome</keyword>
<dbReference type="InterPro" id="IPR009948">
    <property type="entry name" value="Syd"/>
</dbReference>
<name>A0A2P7R6K0_9GAMM</name>
<evidence type="ECO:0000256" key="2">
    <source>
        <dbReference type="ARBA" id="ARBA00022519"/>
    </source>
</evidence>
<organism evidence="4 5">
    <name type="scientific">Zobellella taiwanensis</name>
    <dbReference type="NCBI Taxonomy" id="347535"/>
    <lineage>
        <taxon>Bacteria</taxon>
        <taxon>Pseudomonadati</taxon>
        <taxon>Pseudomonadota</taxon>
        <taxon>Gammaproteobacteria</taxon>
        <taxon>Aeromonadales</taxon>
        <taxon>Aeromonadaceae</taxon>
        <taxon>Zobellella</taxon>
    </lineage>
</organism>
<evidence type="ECO:0000256" key="1">
    <source>
        <dbReference type="ARBA" id="ARBA00022475"/>
    </source>
</evidence>
<dbReference type="EMBL" id="PXYH01000004">
    <property type="protein sequence ID" value="PSJ45848.1"/>
    <property type="molecule type" value="Genomic_DNA"/>
</dbReference>
<reference evidence="4 5" key="1">
    <citation type="submission" date="2018-03" db="EMBL/GenBank/DDBJ databases">
        <title>The draft genome of Zobellella taiwanensis JCM 13381.</title>
        <authorList>
            <person name="Liu L."/>
            <person name="Li L."/>
            <person name="Wang T."/>
            <person name="Zhang X."/>
            <person name="Liang L."/>
        </authorList>
    </citation>
    <scope>NUCLEOTIDE SEQUENCE [LARGE SCALE GENOMIC DNA]</scope>
    <source>
        <strain evidence="4 5">JCM 13381</strain>
    </source>
</reference>
<dbReference type="InterPro" id="IPR038228">
    <property type="entry name" value="Syd_sf"/>
</dbReference>
<comment type="caution">
    <text evidence="4">The sequence shown here is derived from an EMBL/GenBank/DDBJ whole genome shotgun (WGS) entry which is preliminary data.</text>
</comment>
<evidence type="ECO:0000256" key="3">
    <source>
        <dbReference type="ARBA" id="ARBA00023136"/>
    </source>
</evidence>
<keyword evidence="1" id="KW-1003">Cell membrane</keyword>
<dbReference type="GO" id="GO:0009898">
    <property type="term" value="C:cytoplasmic side of plasma membrane"/>
    <property type="evidence" value="ECO:0007669"/>
    <property type="project" value="InterPro"/>
</dbReference>
<protein>
    <submittedName>
        <fullName evidence="4">SecY-interacting protein</fullName>
    </submittedName>
</protein>
<dbReference type="Proteomes" id="UP000242181">
    <property type="component" value="Unassembled WGS sequence"/>
</dbReference>
<dbReference type="NCBIfam" id="NF003439">
    <property type="entry name" value="PRK04968.1"/>
    <property type="match status" value="1"/>
</dbReference>
<keyword evidence="3" id="KW-0472">Membrane</keyword>